<organism evidence="1">
    <name type="scientific">marine sediment metagenome</name>
    <dbReference type="NCBI Taxonomy" id="412755"/>
    <lineage>
        <taxon>unclassified sequences</taxon>
        <taxon>metagenomes</taxon>
        <taxon>ecological metagenomes</taxon>
    </lineage>
</organism>
<reference evidence="1" key="1">
    <citation type="journal article" date="2014" name="Front. Microbiol.">
        <title>High frequency of phylogenetically diverse reductive dehalogenase-homologous genes in deep subseafloor sedimentary metagenomes.</title>
        <authorList>
            <person name="Kawai M."/>
            <person name="Futagami T."/>
            <person name="Toyoda A."/>
            <person name="Takaki Y."/>
            <person name="Nishi S."/>
            <person name="Hori S."/>
            <person name="Arai W."/>
            <person name="Tsubouchi T."/>
            <person name="Morono Y."/>
            <person name="Uchiyama I."/>
            <person name="Ito T."/>
            <person name="Fujiyama A."/>
            <person name="Inagaki F."/>
            <person name="Takami H."/>
        </authorList>
    </citation>
    <scope>NUCLEOTIDE SEQUENCE</scope>
    <source>
        <strain evidence="1">Expedition CK06-06</strain>
    </source>
</reference>
<dbReference type="EMBL" id="BARW01020470">
    <property type="protein sequence ID" value="GAI91977.1"/>
    <property type="molecule type" value="Genomic_DNA"/>
</dbReference>
<evidence type="ECO:0000313" key="1">
    <source>
        <dbReference type="EMBL" id="GAI91977.1"/>
    </source>
</evidence>
<protein>
    <submittedName>
        <fullName evidence="1">Uncharacterized protein</fullName>
    </submittedName>
</protein>
<feature type="non-terminal residue" evidence="1">
    <location>
        <position position="204"/>
    </location>
</feature>
<accession>X1SG63</accession>
<proteinExistence type="predicted"/>
<comment type="caution">
    <text evidence="1">The sequence shown here is derived from an EMBL/GenBank/DDBJ whole genome shotgun (WGS) entry which is preliminary data.</text>
</comment>
<sequence length="204" mass="23080">MEPYDDPGLYAVDIITNPINDREARTTAIDYVRQARTFAQDNEDYFHSEYLAELAEIVDYLPVEGTELDKVGRIWGGLMKNHGEAVAGGITRMRELYDDPYNPLEPQSLIGLVAQREHLKPDAMRVVESIVAIVEPAIGEMFRSRPPKDEPDLNQKIGALIRTHKPELQSEHPTVSFACARVIPDHELEGQDLLIEVKYIRQGT</sequence>
<gene>
    <name evidence="1" type="ORF">S12H4_34575</name>
</gene>
<name>X1SG63_9ZZZZ</name>
<dbReference type="AlphaFoldDB" id="X1SG63"/>